<comment type="similarity">
    <text evidence="1">Belongs to the ner transcriptional regulatory family.</text>
</comment>
<dbReference type="EMBL" id="AP021874">
    <property type="protein sequence ID" value="BBO66288.1"/>
    <property type="molecule type" value="Genomic_DNA"/>
</dbReference>
<protein>
    <recommendedName>
        <fullName evidence="5">HTH cro/C1-type domain-containing protein</fullName>
    </recommendedName>
</protein>
<dbReference type="InterPro" id="IPR010982">
    <property type="entry name" value="Lambda_DNA-bd_dom_sf"/>
</dbReference>
<dbReference type="OrthoDB" id="5683648at2"/>
<evidence type="ECO:0000256" key="2">
    <source>
        <dbReference type="ARBA" id="ARBA00023015"/>
    </source>
</evidence>
<feature type="domain" description="HTH cro/C1-type" evidence="5">
    <location>
        <begin position="6"/>
        <end position="33"/>
    </location>
</feature>
<evidence type="ECO:0000313" key="6">
    <source>
        <dbReference type="EMBL" id="BBO66288.1"/>
    </source>
</evidence>
<keyword evidence="2" id="KW-0805">Transcription regulation</keyword>
<dbReference type="CDD" id="cd00093">
    <property type="entry name" value="HTH_XRE"/>
    <property type="match status" value="1"/>
</dbReference>
<reference evidence="6 7" key="1">
    <citation type="submission" date="2019-11" db="EMBL/GenBank/DDBJ databases">
        <title>Comparative genomics of hydrocarbon-degrading Desulfosarcina strains.</title>
        <authorList>
            <person name="Watanabe M."/>
            <person name="Kojima H."/>
            <person name="Fukui M."/>
        </authorList>
    </citation>
    <scope>NUCLEOTIDE SEQUENCE [LARGE SCALE GENOMIC DNA]</scope>
    <source>
        <strain evidence="6 7">PL12</strain>
    </source>
</reference>
<proteinExistence type="inferred from homology"/>
<evidence type="ECO:0000256" key="3">
    <source>
        <dbReference type="ARBA" id="ARBA00023125"/>
    </source>
</evidence>
<evidence type="ECO:0000256" key="4">
    <source>
        <dbReference type="ARBA" id="ARBA00023163"/>
    </source>
</evidence>
<keyword evidence="7" id="KW-1185">Reference proteome</keyword>
<dbReference type="InterPro" id="IPR038722">
    <property type="entry name" value="Ner_HTH_dom"/>
</dbReference>
<dbReference type="Proteomes" id="UP000427906">
    <property type="component" value="Chromosome"/>
</dbReference>
<evidence type="ECO:0000313" key="7">
    <source>
        <dbReference type="Proteomes" id="UP000427906"/>
    </source>
</evidence>
<keyword evidence="4" id="KW-0804">Transcription</keyword>
<dbReference type="KEGG" id="dalk:DSCA_02180"/>
<evidence type="ECO:0000259" key="5">
    <source>
        <dbReference type="PROSITE" id="PS50943"/>
    </source>
</evidence>
<accession>A0A5K7YAV6</accession>
<dbReference type="GO" id="GO:0003677">
    <property type="term" value="F:DNA binding"/>
    <property type="evidence" value="ECO:0007669"/>
    <property type="project" value="UniProtKB-KW"/>
</dbReference>
<sequence length="73" mass="8078">MKPLEIKIELMKAGISQADIARDCGVSRSQVNRVIGNQCVSDHVRRAVAAAIGKCVENVWPEYYQRNSDSQCA</sequence>
<dbReference type="AlphaFoldDB" id="A0A5K7YAV6"/>
<dbReference type="PROSITE" id="PS50943">
    <property type="entry name" value="HTH_CROC1"/>
    <property type="match status" value="1"/>
</dbReference>
<dbReference type="InterPro" id="IPR001387">
    <property type="entry name" value="Cro/C1-type_HTH"/>
</dbReference>
<dbReference type="RefSeq" id="WP_155314688.1">
    <property type="nucleotide sequence ID" value="NZ_AP021874.1"/>
</dbReference>
<dbReference type="SUPFAM" id="SSF47413">
    <property type="entry name" value="lambda repressor-like DNA-binding domains"/>
    <property type="match status" value="1"/>
</dbReference>
<organism evidence="6 7">
    <name type="scientific">Desulfosarcina alkanivorans</name>
    <dbReference type="NCBI Taxonomy" id="571177"/>
    <lineage>
        <taxon>Bacteria</taxon>
        <taxon>Pseudomonadati</taxon>
        <taxon>Thermodesulfobacteriota</taxon>
        <taxon>Desulfobacteria</taxon>
        <taxon>Desulfobacterales</taxon>
        <taxon>Desulfosarcinaceae</taxon>
        <taxon>Desulfosarcina</taxon>
    </lineage>
</organism>
<keyword evidence="3" id="KW-0238">DNA-binding</keyword>
<evidence type="ECO:0000256" key="1">
    <source>
        <dbReference type="ARBA" id="ARBA00006157"/>
    </source>
</evidence>
<dbReference type="Pfam" id="PF13693">
    <property type="entry name" value="HTH_35"/>
    <property type="match status" value="1"/>
</dbReference>
<name>A0A5K7YAV6_9BACT</name>
<dbReference type="Gene3D" id="1.10.260.40">
    <property type="entry name" value="lambda repressor-like DNA-binding domains"/>
    <property type="match status" value="1"/>
</dbReference>
<gene>
    <name evidence="6" type="ORF">DSCA_02180</name>
</gene>